<feature type="region of interest" description="Disordered" evidence="1">
    <location>
        <begin position="356"/>
        <end position="376"/>
    </location>
</feature>
<evidence type="ECO:0000256" key="1">
    <source>
        <dbReference type="SAM" id="MobiDB-lite"/>
    </source>
</evidence>
<evidence type="ECO:0000313" key="3">
    <source>
        <dbReference type="Proteomes" id="UP001642520"/>
    </source>
</evidence>
<reference evidence="2 3" key="1">
    <citation type="submission" date="2024-08" db="EMBL/GenBank/DDBJ databases">
        <authorList>
            <person name="Will J Nash"/>
            <person name="Angela Man"/>
            <person name="Seanna McTaggart"/>
            <person name="Kendall Baker"/>
            <person name="Tom Barker"/>
            <person name="Leah Catchpole"/>
            <person name="Alex Durrant"/>
            <person name="Karim Gharbi"/>
            <person name="Naomi Irish"/>
            <person name="Gemy Kaithakottil"/>
            <person name="Debby Ku"/>
            <person name="Aaliyah Providence"/>
            <person name="Felix Shaw"/>
            <person name="David Swarbreck"/>
            <person name="Chris Watkins"/>
            <person name="Ann M. McCartney"/>
            <person name="Giulio Formenti"/>
            <person name="Alice Mouton"/>
            <person name="Noel Vella"/>
            <person name="Bjorn M von Reumont"/>
            <person name="Adriana Vella"/>
            <person name="Wilfried Haerty"/>
        </authorList>
    </citation>
    <scope>NUCLEOTIDE SEQUENCE [LARGE SCALE GENOMIC DNA]</scope>
</reference>
<gene>
    <name evidence="2" type="ORF">XYLVIOL_LOCUS5761</name>
</gene>
<feature type="region of interest" description="Disordered" evidence="1">
    <location>
        <begin position="426"/>
        <end position="458"/>
    </location>
</feature>
<dbReference type="EMBL" id="CAXAJV020001293">
    <property type="protein sequence ID" value="CAL7942873.1"/>
    <property type="molecule type" value="Genomic_DNA"/>
</dbReference>
<feature type="region of interest" description="Disordered" evidence="1">
    <location>
        <begin position="735"/>
        <end position="754"/>
    </location>
</feature>
<feature type="compositionally biased region" description="Polar residues" evidence="1">
    <location>
        <begin position="357"/>
        <end position="366"/>
    </location>
</feature>
<feature type="compositionally biased region" description="Polar residues" evidence="1">
    <location>
        <begin position="508"/>
        <end position="517"/>
    </location>
</feature>
<feature type="compositionally biased region" description="Polar residues" evidence="1">
    <location>
        <begin position="545"/>
        <end position="571"/>
    </location>
</feature>
<proteinExistence type="predicted"/>
<feature type="region of interest" description="Disordered" evidence="1">
    <location>
        <begin position="785"/>
        <end position="810"/>
    </location>
</feature>
<organism evidence="2 3">
    <name type="scientific">Xylocopa violacea</name>
    <name type="common">Violet carpenter bee</name>
    <name type="synonym">Apis violacea</name>
    <dbReference type="NCBI Taxonomy" id="135666"/>
    <lineage>
        <taxon>Eukaryota</taxon>
        <taxon>Metazoa</taxon>
        <taxon>Ecdysozoa</taxon>
        <taxon>Arthropoda</taxon>
        <taxon>Hexapoda</taxon>
        <taxon>Insecta</taxon>
        <taxon>Pterygota</taxon>
        <taxon>Neoptera</taxon>
        <taxon>Endopterygota</taxon>
        <taxon>Hymenoptera</taxon>
        <taxon>Apocrita</taxon>
        <taxon>Aculeata</taxon>
        <taxon>Apoidea</taxon>
        <taxon>Anthophila</taxon>
        <taxon>Apidae</taxon>
        <taxon>Xylocopa</taxon>
        <taxon>Xylocopa</taxon>
    </lineage>
</organism>
<feature type="region of interest" description="Disordered" evidence="1">
    <location>
        <begin position="675"/>
        <end position="722"/>
    </location>
</feature>
<name>A0ABP1NT55_XYLVO</name>
<keyword evidence="3" id="KW-1185">Reference proteome</keyword>
<feature type="compositionally biased region" description="Basic and acidic residues" evidence="1">
    <location>
        <begin position="785"/>
        <end position="800"/>
    </location>
</feature>
<evidence type="ECO:0000313" key="2">
    <source>
        <dbReference type="EMBL" id="CAL7942873.1"/>
    </source>
</evidence>
<sequence length="1028" mass="115957">MAKRKSLNRRLSRYTRHSVGSAILDPDTDNLGDEHPYWWENLENNTAIRPSDNFSSLNQTSRHLDSDSQVEASQAKDGWWKALEHSSNSNSLQTKRIRVEKATTKDVSTTESEEEFRIPKRKFPLRSKLRKAEGNAFLNVLNDSATTTRLEPVRATTTSESSIYSSSSSNKVDANVERSNGKQGNTLDQSQSENVTGILKLKPNIFRKNCNRQNKNVFADVLNENELENESMGISFTSSNESEIAVKNAIPAGTETVVRNRIKPSGTWSLQNQDGFLDFPVPKAQSTELDCNALSSSSSSSMEHLVFKPKYKFLTRNYTTRQENAFKDVLEEQGTSIKMDKSGSVNKNSAAFDEIQKYSSRSSKNSETLREDAADERAISSVRSVNETAKNASSVIQKYSLRSSKNSESLKNDAADERAISSVRSVNETAKNASSEIQKYSSRSSKNSETLREDAADERAISSVRSVNETAKNASSEIQKYSLRSSKNFESLKNDAADERAISSVRSVNETAKNASSESHKYSLRSSKNSETLRKDAADERAISSVRSVNETAKNASSEVQKYSSRSSKNCETLREDAADERAISSVRSVNETAKDALSADEASIATSNDTSSDADENFPIPKSKRRFLASSSKKEQTNKLKDLLEELGGVDVSSESKSWLNRAEERNSTIAEKKLKLNRDSRGNDTDLSVGEKNKTSIGVREITSNDVQDSSGRRKSKNLSAWRKGSVSRIAFEETRPENVEDGEENVNERTNDRWSWRPEDEQFLSVVNDVDVERVDRRSSRIRGNESDAKASVKEVGKSLTDSNRKRIPKGQTSIRNFFKSGRMLPVSQAFSDQGKIEEIRKELTRVKELELARMKRKDKTVSSREKKPHEVVTGTKGKSQAKRHSKEIHKAYLVNGQPWRAPKLPRPHRWITDRLYKHLWNCMEPKFKLETRIVSEKFIHQLSNVTTLIIKRESYADYRIELIALMKEMARLGIVRTRNDFYNFCHDFFPYELRVKTVPMLLPGNKKNIPYNAETLHAPLLDDA</sequence>
<feature type="compositionally biased region" description="Basic and acidic residues" evidence="1">
    <location>
        <begin position="449"/>
        <end position="458"/>
    </location>
</feature>
<accession>A0ABP1NT55</accession>
<feature type="compositionally biased region" description="Basic and acidic residues" evidence="1">
    <location>
        <begin position="367"/>
        <end position="376"/>
    </location>
</feature>
<feature type="compositionally biased region" description="Polar residues" evidence="1">
    <location>
        <begin position="426"/>
        <end position="448"/>
    </location>
</feature>
<feature type="region of interest" description="Disordered" evidence="1">
    <location>
        <begin position="594"/>
        <end position="636"/>
    </location>
</feature>
<feature type="region of interest" description="Disordered" evidence="1">
    <location>
        <begin position="508"/>
        <end position="579"/>
    </location>
</feature>
<dbReference type="Proteomes" id="UP001642520">
    <property type="component" value="Unassembled WGS sequence"/>
</dbReference>
<feature type="region of interest" description="Disordered" evidence="1">
    <location>
        <begin position="859"/>
        <end position="889"/>
    </location>
</feature>
<feature type="region of interest" description="Disordered" evidence="1">
    <location>
        <begin position="151"/>
        <end position="189"/>
    </location>
</feature>
<protein>
    <submittedName>
        <fullName evidence="2">Uncharacterized protein</fullName>
    </submittedName>
</protein>
<feature type="compositionally biased region" description="Basic and acidic residues" evidence="1">
    <location>
        <begin position="859"/>
        <end position="874"/>
    </location>
</feature>
<comment type="caution">
    <text evidence="2">The sequence shown here is derived from an EMBL/GenBank/DDBJ whole genome shotgun (WGS) entry which is preliminary data.</text>
</comment>
<feature type="compositionally biased region" description="Low complexity" evidence="1">
    <location>
        <begin position="156"/>
        <end position="169"/>
    </location>
</feature>
<feature type="region of interest" description="Disordered" evidence="1">
    <location>
        <begin position="51"/>
        <end position="70"/>
    </location>
</feature>
<feature type="compositionally biased region" description="Basic and acidic residues" evidence="1">
    <location>
        <begin position="675"/>
        <end position="696"/>
    </location>
</feature>
<feature type="compositionally biased region" description="Basic and acidic residues" evidence="1">
    <location>
        <begin position="531"/>
        <end position="542"/>
    </location>
</feature>